<sequence length="43" mass="4921">MKCSNVDNLLRSIHSKQIVINSYNVIVSVISIHHHHLSVYAFC</sequence>
<reference evidence="1 2" key="1">
    <citation type="submission" date="2018-11" db="EMBL/GenBank/DDBJ databases">
        <authorList>
            <consortium name="Pathogen Informatics"/>
        </authorList>
    </citation>
    <scope>NUCLEOTIDE SEQUENCE [LARGE SCALE GENOMIC DNA]</scope>
    <source>
        <strain evidence="1 2">Zambia</strain>
    </source>
</reference>
<proteinExistence type="predicted"/>
<dbReference type="EMBL" id="UZAI01008193">
    <property type="protein sequence ID" value="VDP01337.1"/>
    <property type="molecule type" value="Genomic_DNA"/>
</dbReference>
<evidence type="ECO:0000313" key="1">
    <source>
        <dbReference type="EMBL" id="VDP01337.1"/>
    </source>
</evidence>
<accession>A0A183M9A4</accession>
<name>A0A183M9A4_9TREM</name>
<protein>
    <submittedName>
        <fullName evidence="1">Uncharacterized protein</fullName>
    </submittedName>
</protein>
<gene>
    <name evidence="1" type="ORF">SMRZ_LOCUS12629</name>
</gene>
<dbReference type="Proteomes" id="UP000277204">
    <property type="component" value="Unassembled WGS sequence"/>
</dbReference>
<organism evidence="1 2">
    <name type="scientific">Schistosoma margrebowiei</name>
    <dbReference type="NCBI Taxonomy" id="48269"/>
    <lineage>
        <taxon>Eukaryota</taxon>
        <taxon>Metazoa</taxon>
        <taxon>Spiralia</taxon>
        <taxon>Lophotrochozoa</taxon>
        <taxon>Platyhelminthes</taxon>
        <taxon>Trematoda</taxon>
        <taxon>Digenea</taxon>
        <taxon>Strigeidida</taxon>
        <taxon>Schistosomatoidea</taxon>
        <taxon>Schistosomatidae</taxon>
        <taxon>Schistosoma</taxon>
    </lineage>
</organism>
<keyword evidence="2" id="KW-1185">Reference proteome</keyword>
<dbReference type="AlphaFoldDB" id="A0A183M9A4"/>
<evidence type="ECO:0000313" key="2">
    <source>
        <dbReference type="Proteomes" id="UP000277204"/>
    </source>
</evidence>